<feature type="transmembrane region" description="Helical" evidence="1">
    <location>
        <begin position="74"/>
        <end position="94"/>
    </location>
</feature>
<name>A0A1V9Y829_9STRA</name>
<keyword evidence="3" id="KW-1185">Reference proteome</keyword>
<dbReference type="EMBL" id="JNBS01004882">
    <property type="protein sequence ID" value="OQR81863.1"/>
    <property type="molecule type" value="Genomic_DNA"/>
</dbReference>
<protein>
    <submittedName>
        <fullName evidence="2">Uncharacterized protein</fullName>
    </submittedName>
</protein>
<proteinExistence type="predicted"/>
<gene>
    <name evidence="2" type="ORF">THRCLA_11340</name>
</gene>
<keyword evidence="1" id="KW-0472">Membrane</keyword>
<reference evidence="2 3" key="1">
    <citation type="journal article" date="2014" name="Genome Biol. Evol.">
        <title>The secreted proteins of Achlya hypogyna and Thraustotheca clavata identify the ancestral oomycete secretome and reveal gene acquisitions by horizontal gene transfer.</title>
        <authorList>
            <person name="Misner I."/>
            <person name="Blouin N."/>
            <person name="Leonard G."/>
            <person name="Richards T.A."/>
            <person name="Lane C.E."/>
        </authorList>
    </citation>
    <scope>NUCLEOTIDE SEQUENCE [LARGE SCALE GENOMIC DNA]</scope>
    <source>
        <strain evidence="2 3">ATCC 34112</strain>
    </source>
</reference>
<comment type="caution">
    <text evidence="2">The sequence shown here is derived from an EMBL/GenBank/DDBJ whole genome shotgun (WGS) entry which is preliminary data.</text>
</comment>
<dbReference type="Proteomes" id="UP000243217">
    <property type="component" value="Unassembled WGS sequence"/>
</dbReference>
<feature type="transmembrane region" description="Helical" evidence="1">
    <location>
        <begin position="115"/>
        <end position="134"/>
    </location>
</feature>
<accession>A0A1V9Y829</accession>
<sequence length="158" mass="18029">MTLYDWAYNEREVVSFQADYGTYTLMTYISPPQPPSRQIEQQNMAIYNHFVVNALVLYRSLGSPWFMFNRIVSGIWLNCSFLFIRGVAAVMCLSSPTIFPVANRTGVRFIDVPRSLLISSLFAGEATWIAYILHDMLHPLTGAYTKRYATLSCCYLGL</sequence>
<dbReference type="STRING" id="74557.A0A1V9Y829"/>
<keyword evidence="1" id="KW-0812">Transmembrane</keyword>
<evidence type="ECO:0000313" key="3">
    <source>
        <dbReference type="Proteomes" id="UP000243217"/>
    </source>
</evidence>
<keyword evidence="1" id="KW-1133">Transmembrane helix</keyword>
<evidence type="ECO:0000313" key="2">
    <source>
        <dbReference type="EMBL" id="OQR81863.1"/>
    </source>
</evidence>
<feature type="transmembrane region" description="Helical" evidence="1">
    <location>
        <begin position="46"/>
        <end position="68"/>
    </location>
</feature>
<evidence type="ECO:0000256" key="1">
    <source>
        <dbReference type="SAM" id="Phobius"/>
    </source>
</evidence>
<dbReference type="AlphaFoldDB" id="A0A1V9Y829"/>
<organism evidence="2 3">
    <name type="scientific">Thraustotheca clavata</name>
    <dbReference type="NCBI Taxonomy" id="74557"/>
    <lineage>
        <taxon>Eukaryota</taxon>
        <taxon>Sar</taxon>
        <taxon>Stramenopiles</taxon>
        <taxon>Oomycota</taxon>
        <taxon>Saprolegniomycetes</taxon>
        <taxon>Saprolegniales</taxon>
        <taxon>Achlyaceae</taxon>
        <taxon>Thraustotheca</taxon>
    </lineage>
</organism>